<gene>
    <name evidence="1" type="ORF">LCGC14_1944740</name>
</gene>
<sequence length="86" mass="10376">MSELKEFKCECRICERHEEYVLHLTNLQKKIQEPEIEEAIVFFERIYNDLNNIELNNDVNRAIIDGSWHTADEQIKWARIKRKDGN</sequence>
<proteinExistence type="predicted"/>
<protein>
    <submittedName>
        <fullName evidence="1">Uncharacterized protein</fullName>
    </submittedName>
</protein>
<reference evidence="1" key="1">
    <citation type="journal article" date="2015" name="Nature">
        <title>Complex archaea that bridge the gap between prokaryotes and eukaryotes.</title>
        <authorList>
            <person name="Spang A."/>
            <person name="Saw J.H."/>
            <person name="Jorgensen S.L."/>
            <person name="Zaremba-Niedzwiedzka K."/>
            <person name="Martijn J."/>
            <person name="Lind A.E."/>
            <person name="van Eijk R."/>
            <person name="Schleper C."/>
            <person name="Guy L."/>
            <person name="Ettema T.J."/>
        </authorList>
    </citation>
    <scope>NUCLEOTIDE SEQUENCE</scope>
</reference>
<dbReference type="AlphaFoldDB" id="A0A0F9FJI7"/>
<comment type="caution">
    <text evidence="1">The sequence shown here is derived from an EMBL/GenBank/DDBJ whole genome shotgun (WGS) entry which is preliminary data.</text>
</comment>
<name>A0A0F9FJI7_9ZZZZ</name>
<evidence type="ECO:0000313" key="1">
    <source>
        <dbReference type="EMBL" id="KKL86438.1"/>
    </source>
</evidence>
<dbReference type="EMBL" id="LAZR01021118">
    <property type="protein sequence ID" value="KKL86438.1"/>
    <property type="molecule type" value="Genomic_DNA"/>
</dbReference>
<organism evidence="1">
    <name type="scientific">marine sediment metagenome</name>
    <dbReference type="NCBI Taxonomy" id="412755"/>
    <lineage>
        <taxon>unclassified sequences</taxon>
        <taxon>metagenomes</taxon>
        <taxon>ecological metagenomes</taxon>
    </lineage>
</organism>
<accession>A0A0F9FJI7</accession>